<evidence type="ECO:0000313" key="2">
    <source>
        <dbReference type="Proteomes" id="UP000298663"/>
    </source>
</evidence>
<reference evidence="1 2" key="1">
    <citation type="journal article" date="2015" name="Genome Biol.">
        <title>Comparative genomics of Steinernema reveals deeply conserved gene regulatory networks.</title>
        <authorList>
            <person name="Dillman A.R."/>
            <person name="Macchietto M."/>
            <person name="Porter C.F."/>
            <person name="Rogers A."/>
            <person name="Williams B."/>
            <person name="Antoshechkin I."/>
            <person name="Lee M.M."/>
            <person name="Goodwin Z."/>
            <person name="Lu X."/>
            <person name="Lewis E.E."/>
            <person name="Goodrich-Blair H."/>
            <person name="Stock S.P."/>
            <person name="Adams B.J."/>
            <person name="Sternberg P.W."/>
            <person name="Mortazavi A."/>
        </authorList>
    </citation>
    <scope>NUCLEOTIDE SEQUENCE [LARGE SCALE GENOMIC DNA]</scope>
    <source>
        <strain evidence="1 2">ALL</strain>
    </source>
</reference>
<dbReference type="PANTHER" id="PTHR16469:SF27">
    <property type="entry name" value="UBIQUITIN-ASSOCIATED AND SH3 DOMAIN-CONTAINING BA-RELATED"/>
    <property type="match status" value="1"/>
</dbReference>
<dbReference type="CDD" id="cd07067">
    <property type="entry name" value="HP_PGM_like"/>
    <property type="match status" value="1"/>
</dbReference>
<accession>A0A4U5PGY0</accession>
<organism evidence="1 2">
    <name type="scientific">Steinernema carpocapsae</name>
    <name type="common">Entomopathogenic nematode</name>
    <dbReference type="NCBI Taxonomy" id="34508"/>
    <lineage>
        <taxon>Eukaryota</taxon>
        <taxon>Metazoa</taxon>
        <taxon>Ecdysozoa</taxon>
        <taxon>Nematoda</taxon>
        <taxon>Chromadorea</taxon>
        <taxon>Rhabditida</taxon>
        <taxon>Tylenchina</taxon>
        <taxon>Panagrolaimomorpha</taxon>
        <taxon>Strongyloidoidea</taxon>
        <taxon>Steinernematidae</taxon>
        <taxon>Steinernema</taxon>
    </lineage>
</organism>
<evidence type="ECO:0008006" key="3">
    <source>
        <dbReference type="Google" id="ProtNLM"/>
    </source>
</evidence>
<dbReference type="Proteomes" id="UP000298663">
    <property type="component" value="Unassembled WGS sequence"/>
</dbReference>
<keyword evidence="2" id="KW-1185">Reference proteome</keyword>
<gene>
    <name evidence="1" type="ORF">L596_009974</name>
</gene>
<dbReference type="Pfam" id="PF00300">
    <property type="entry name" value="His_Phos_1"/>
    <property type="match status" value="1"/>
</dbReference>
<dbReference type="AlphaFoldDB" id="A0A4U5PGY0"/>
<dbReference type="InterPro" id="IPR051710">
    <property type="entry name" value="Phosphatase_SH3-domain"/>
</dbReference>
<dbReference type="PANTHER" id="PTHR16469">
    <property type="entry name" value="UBIQUITIN-ASSOCIATED AND SH3 DOMAIN-CONTAINING BA-RELATED"/>
    <property type="match status" value="1"/>
</dbReference>
<dbReference type="SMART" id="SM00855">
    <property type="entry name" value="PGAM"/>
    <property type="match status" value="1"/>
</dbReference>
<protein>
    <recommendedName>
        <fullName evidence="3">Phosphoglycerate mutase family protein</fullName>
    </recommendedName>
</protein>
<dbReference type="InterPro" id="IPR029033">
    <property type="entry name" value="His_PPase_superfam"/>
</dbReference>
<comment type="caution">
    <text evidence="1">The sequence shown here is derived from an EMBL/GenBank/DDBJ whole genome shotgun (WGS) entry which is preliminary data.</text>
</comment>
<sequence>MSGVLRDSSEASRTVWIVRHGEREDHVDQEWHLRAPRGAVDDPELSSRGRIQAQEAGVRLVHEAIDNVVTSPFIRCLQTTQEILKMRPGGLKVPLFVEPGYGEQTDVCAFPPDYLPLSQAKYLFPQIDLDYKPALTDLPLKEDDCTPRVWEVLEGLLKKLQGNILIVSHGSPIESTHEVLVGDKSYPGLCTISSFKKEAGKDTFRRMLNVDKSHLKDKTNLHDVRKNQQREKMKQMGA</sequence>
<name>A0A4U5PGY0_STECR</name>
<proteinExistence type="predicted"/>
<reference evidence="1 2" key="2">
    <citation type="journal article" date="2019" name="G3 (Bethesda)">
        <title>Hybrid Assembly of the Genome of the Entomopathogenic Nematode Steinernema carpocapsae Identifies the X-Chromosome.</title>
        <authorList>
            <person name="Serra L."/>
            <person name="Macchietto M."/>
            <person name="Macias-Munoz A."/>
            <person name="McGill C.J."/>
            <person name="Rodriguez I.M."/>
            <person name="Rodriguez B."/>
            <person name="Murad R."/>
            <person name="Mortazavi A."/>
        </authorList>
    </citation>
    <scope>NUCLEOTIDE SEQUENCE [LARGE SCALE GENOMIC DNA]</scope>
    <source>
        <strain evidence="1 2">ALL</strain>
    </source>
</reference>
<dbReference type="EMBL" id="AZBU02000002">
    <property type="protein sequence ID" value="TKR95862.1"/>
    <property type="molecule type" value="Genomic_DNA"/>
</dbReference>
<dbReference type="Gene3D" id="3.40.50.1240">
    <property type="entry name" value="Phosphoglycerate mutase-like"/>
    <property type="match status" value="1"/>
</dbReference>
<dbReference type="SUPFAM" id="SSF53254">
    <property type="entry name" value="Phosphoglycerate mutase-like"/>
    <property type="match status" value="1"/>
</dbReference>
<evidence type="ECO:0000313" key="1">
    <source>
        <dbReference type="EMBL" id="TKR95862.1"/>
    </source>
</evidence>
<dbReference type="OrthoDB" id="414418at2759"/>
<dbReference type="STRING" id="34508.A0A4U5PGY0"/>
<dbReference type="GO" id="GO:0016791">
    <property type="term" value="F:phosphatase activity"/>
    <property type="evidence" value="ECO:0007669"/>
    <property type="project" value="UniProtKB-ARBA"/>
</dbReference>
<dbReference type="InterPro" id="IPR013078">
    <property type="entry name" value="His_Pase_superF_clade-1"/>
</dbReference>